<comment type="subcellular location">
    <subcellularLocation>
        <location evidence="1">Cell inner membrane</location>
    </subcellularLocation>
</comment>
<dbReference type="GO" id="GO:0016746">
    <property type="term" value="F:acyltransferase activity"/>
    <property type="evidence" value="ECO:0007669"/>
    <property type="project" value="UniProtKB-KW"/>
</dbReference>
<feature type="transmembrane region" description="Helical" evidence="7">
    <location>
        <begin position="12"/>
        <end position="40"/>
    </location>
</feature>
<keyword evidence="5 7" id="KW-0472">Membrane</keyword>
<evidence type="ECO:0000256" key="3">
    <source>
        <dbReference type="ARBA" id="ARBA00022519"/>
    </source>
</evidence>
<proteinExistence type="predicted"/>
<sequence>MLRKAALNTGIFFLYLVSLLPFWFLYGLADVIFLVLYYVVRYRRDVVKTNLANSFPDRSEAERHRIERCYYRYLGDLMVETIKMITVSEKALRERMKPTNPELVEHYFSRGRSIIAAAGHYCNWEMAALAFGLLTTEKRVIVYKPQTNEVFNDLFNRVRARFGAILVAMKQTLRTMIAFKNDLTFSVLVSDQTPNYHEINYFTNFLNQPTAVFLGIEKLAKMMDAVVLFYRIDRVKRGYYTYTLVPLIEQPKETTGHEITEAHVQYLEKLIQETPQYWLWSHRRWKYKPEDMNK</sequence>
<gene>
    <name evidence="8" type="ORF">ACFQZI_09215</name>
</gene>
<evidence type="ECO:0000256" key="5">
    <source>
        <dbReference type="ARBA" id="ARBA00023136"/>
    </source>
</evidence>
<dbReference type="Proteomes" id="UP001597073">
    <property type="component" value="Unassembled WGS sequence"/>
</dbReference>
<organism evidence="8 9">
    <name type="scientific">Mucilaginibacter lutimaris</name>
    <dbReference type="NCBI Taxonomy" id="931629"/>
    <lineage>
        <taxon>Bacteria</taxon>
        <taxon>Pseudomonadati</taxon>
        <taxon>Bacteroidota</taxon>
        <taxon>Sphingobacteriia</taxon>
        <taxon>Sphingobacteriales</taxon>
        <taxon>Sphingobacteriaceae</taxon>
        <taxon>Mucilaginibacter</taxon>
    </lineage>
</organism>
<keyword evidence="3" id="KW-0997">Cell inner membrane</keyword>
<reference evidence="9" key="1">
    <citation type="journal article" date="2019" name="Int. J. Syst. Evol. Microbiol.">
        <title>The Global Catalogue of Microorganisms (GCM) 10K type strain sequencing project: providing services to taxonomists for standard genome sequencing and annotation.</title>
        <authorList>
            <consortium name="The Broad Institute Genomics Platform"/>
            <consortium name="The Broad Institute Genome Sequencing Center for Infectious Disease"/>
            <person name="Wu L."/>
            <person name="Ma J."/>
        </authorList>
    </citation>
    <scope>NUCLEOTIDE SEQUENCE [LARGE SCALE GENOMIC DNA]</scope>
    <source>
        <strain evidence="9">CCUG 60742</strain>
    </source>
</reference>
<keyword evidence="6 8" id="KW-0012">Acyltransferase</keyword>
<dbReference type="RefSeq" id="WP_377141493.1">
    <property type="nucleotide sequence ID" value="NZ_JBHTIA010000003.1"/>
</dbReference>
<comment type="caution">
    <text evidence="8">The sequence shown here is derived from an EMBL/GenBank/DDBJ whole genome shotgun (WGS) entry which is preliminary data.</text>
</comment>
<dbReference type="PANTHER" id="PTHR30606:SF10">
    <property type="entry name" value="PHOSPHATIDYLINOSITOL MANNOSIDE ACYLTRANSFERASE"/>
    <property type="match status" value="1"/>
</dbReference>
<dbReference type="InterPro" id="IPR004960">
    <property type="entry name" value="LipA_acyltrans"/>
</dbReference>
<accession>A0ABW2ZFX9</accession>
<keyword evidence="2" id="KW-1003">Cell membrane</keyword>
<name>A0ABW2ZFX9_9SPHI</name>
<evidence type="ECO:0000256" key="4">
    <source>
        <dbReference type="ARBA" id="ARBA00022679"/>
    </source>
</evidence>
<dbReference type="Pfam" id="PF03279">
    <property type="entry name" value="Lip_A_acyltrans"/>
    <property type="match status" value="1"/>
</dbReference>
<dbReference type="CDD" id="cd07984">
    <property type="entry name" value="LPLAT_LABLAT-like"/>
    <property type="match status" value="1"/>
</dbReference>
<evidence type="ECO:0000256" key="2">
    <source>
        <dbReference type="ARBA" id="ARBA00022475"/>
    </source>
</evidence>
<evidence type="ECO:0000256" key="7">
    <source>
        <dbReference type="SAM" id="Phobius"/>
    </source>
</evidence>
<dbReference type="PIRSF" id="PIRSF026649">
    <property type="entry name" value="MsbB"/>
    <property type="match status" value="1"/>
</dbReference>
<keyword evidence="9" id="KW-1185">Reference proteome</keyword>
<keyword evidence="4" id="KW-0808">Transferase</keyword>
<evidence type="ECO:0000256" key="6">
    <source>
        <dbReference type="ARBA" id="ARBA00023315"/>
    </source>
</evidence>
<dbReference type="EMBL" id="JBHTIA010000003">
    <property type="protein sequence ID" value="MFD0765034.1"/>
    <property type="molecule type" value="Genomic_DNA"/>
</dbReference>
<protein>
    <submittedName>
        <fullName evidence="8">Lysophospholipid acyltransferase family protein</fullName>
    </submittedName>
</protein>
<evidence type="ECO:0000313" key="8">
    <source>
        <dbReference type="EMBL" id="MFD0765034.1"/>
    </source>
</evidence>
<keyword evidence="7" id="KW-1133">Transmembrane helix</keyword>
<evidence type="ECO:0000256" key="1">
    <source>
        <dbReference type="ARBA" id="ARBA00004533"/>
    </source>
</evidence>
<dbReference type="PANTHER" id="PTHR30606">
    <property type="entry name" value="LIPID A BIOSYNTHESIS LAUROYL ACYLTRANSFERASE"/>
    <property type="match status" value="1"/>
</dbReference>
<evidence type="ECO:0000313" key="9">
    <source>
        <dbReference type="Proteomes" id="UP001597073"/>
    </source>
</evidence>
<keyword evidence="7" id="KW-0812">Transmembrane</keyword>